<accession>A0A9D4BCP0</accession>
<keyword evidence="3" id="KW-1185">Reference proteome</keyword>
<evidence type="ECO:0000313" key="2">
    <source>
        <dbReference type="EMBL" id="KAH3697716.1"/>
    </source>
</evidence>
<dbReference type="AlphaFoldDB" id="A0A9D4BCP0"/>
<dbReference type="EMBL" id="JAIWYP010000016">
    <property type="protein sequence ID" value="KAH3697716.1"/>
    <property type="molecule type" value="Genomic_DNA"/>
</dbReference>
<gene>
    <name evidence="2" type="ORF">DPMN_085225</name>
</gene>
<dbReference type="Proteomes" id="UP000828390">
    <property type="component" value="Unassembled WGS sequence"/>
</dbReference>
<evidence type="ECO:0000313" key="3">
    <source>
        <dbReference type="Proteomes" id="UP000828390"/>
    </source>
</evidence>
<reference evidence="2" key="2">
    <citation type="submission" date="2020-11" db="EMBL/GenBank/DDBJ databases">
        <authorList>
            <person name="McCartney M.A."/>
            <person name="Auch B."/>
            <person name="Kono T."/>
            <person name="Mallez S."/>
            <person name="Becker A."/>
            <person name="Gohl D.M."/>
            <person name="Silverstein K.A.T."/>
            <person name="Koren S."/>
            <person name="Bechman K.B."/>
            <person name="Herman A."/>
            <person name="Abrahante J.E."/>
            <person name="Garbe J."/>
        </authorList>
    </citation>
    <scope>NUCLEOTIDE SEQUENCE</scope>
    <source>
        <strain evidence="2">Duluth1</strain>
        <tissue evidence="2">Whole animal</tissue>
    </source>
</reference>
<name>A0A9D4BCP0_DREPO</name>
<reference evidence="2" key="1">
    <citation type="journal article" date="2019" name="bioRxiv">
        <title>The Genome of the Zebra Mussel, Dreissena polymorpha: A Resource for Invasive Species Research.</title>
        <authorList>
            <person name="McCartney M.A."/>
            <person name="Auch B."/>
            <person name="Kono T."/>
            <person name="Mallez S."/>
            <person name="Zhang Y."/>
            <person name="Obille A."/>
            <person name="Becker A."/>
            <person name="Abrahante J.E."/>
            <person name="Garbe J."/>
            <person name="Badalamenti J.P."/>
            <person name="Herman A."/>
            <person name="Mangelson H."/>
            <person name="Liachko I."/>
            <person name="Sullivan S."/>
            <person name="Sone E.D."/>
            <person name="Koren S."/>
            <person name="Silverstein K.A.T."/>
            <person name="Beckman K.B."/>
            <person name="Gohl D.M."/>
        </authorList>
    </citation>
    <scope>NUCLEOTIDE SEQUENCE</scope>
    <source>
        <strain evidence="2">Duluth1</strain>
        <tissue evidence="2">Whole animal</tissue>
    </source>
</reference>
<feature type="domain" description="Integrase core" evidence="1">
    <location>
        <begin position="50"/>
        <end position="128"/>
    </location>
</feature>
<evidence type="ECO:0000259" key="1">
    <source>
        <dbReference type="Pfam" id="PF24764"/>
    </source>
</evidence>
<dbReference type="PANTHER" id="PTHR46791">
    <property type="entry name" value="EXPRESSED PROTEIN"/>
    <property type="match status" value="1"/>
</dbReference>
<protein>
    <recommendedName>
        <fullName evidence="1">Integrase core domain-containing protein</fullName>
    </recommendedName>
</protein>
<sequence length="128" mass="14542">MAECGYKTIWKLVNTITNVKVTQEIKRCVLKVFDPEGVALRSAHRMRRIVYTNKGPNFTIHIDGYVTLTTFGIVIHGAVDGFSRCMLWLEACYSNNDHRIIAGIFVNFVKRIGRVPRLVRDDAGTENV</sequence>
<dbReference type="PANTHER" id="PTHR46791:SF5">
    <property type="entry name" value="CLR5 DOMAIN-CONTAINING PROTEIN-RELATED"/>
    <property type="match status" value="1"/>
</dbReference>
<dbReference type="InterPro" id="IPR058913">
    <property type="entry name" value="Integrase_dom_put"/>
</dbReference>
<organism evidence="2 3">
    <name type="scientific">Dreissena polymorpha</name>
    <name type="common">Zebra mussel</name>
    <name type="synonym">Mytilus polymorpha</name>
    <dbReference type="NCBI Taxonomy" id="45954"/>
    <lineage>
        <taxon>Eukaryota</taxon>
        <taxon>Metazoa</taxon>
        <taxon>Spiralia</taxon>
        <taxon>Lophotrochozoa</taxon>
        <taxon>Mollusca</taxon>
        <taxon>Bivalvia</taxon>
        <taxon>Autobranchia</taxon>
        <taxon>Heteroconchia</taxon>
        <taxon>Euheterodonta</taxon>
        <taxon>Imparidentia</taxon>
        <taxon>Neoheterodontei</taxon>
        <taxon>Myida</taxon>
        <taxon>Dreissenoidea</taxon>
        <taxon>Dreissenidae</taxon>
        <taxon>Dreissena</taxon>
    </lineage>
</organism>
<dbReference type="Pfam" id="PF24764">
    <property type="entry name" value="rva_4"/>
    <property type="match status" value="1"/>
</dbReference>
<comment type="caution">
    <text evidence="2">The sequence shown here is derived from an EMBL/GenBank/DDBJ whole genome shotgun (WGS) entry which is preliminary data.</text>
</comment>
<proteinExistence type="predicted"/>